<comment type="caution">
    <text evidence="1">The sequence shown here is derived from an EMBL/GenBank/DDBJ whole genome shotgun (WGS) entry which is preliminary data.</text>
</comment>
<reference evidence="1 2" key="1">
    <citation type="submission" date="2020-08" db="EMBL/GenBank/DDBJ databases">
        <title>Sequencing the genomes of 1000 actinobacteria strains.</title>
        <authorList>
            <person name="Klenk H.-P."/>
        </authorList>
    </citation>
    <scope>NUCLEOTIDE SEQUENCE [LARGE SCALE GENOMIC DNA]</scope>
    <source>
        <strain evidence="1 2">DSM 45584</strain>
    </source>
</reference>
<dbReference type="Pfam" id="PF14072">
    <property type="entry name" value="DndB"/>
    <property type="match status" value="1"/>
</dbReference>
<keyword evidence="2" id="KW-1185">Reference proteome</keyword>
<evidence type="ECO:0008006" key="3">
    <source>
        <dbReference type="Google" id="ProtNLM"/>
    </source>
</evidence>
<organism evidence="1 2">
    <name type="scientific">Saccharopolyspora phatthalungensis</name>
    <dbReference type="NCBI Taxonomy" id="664693"/>
    <lineage>
        <taxon>Bacteria</taxon>
        <taxon>Bacillati</taxon>
        <taxon>Actinomycetota</taxon>
        <taxon>Actinomycetes</taxon>
        <taxon>Pseudonocardiales</taxon>
        <taxon>Pseudonocardiaceae</taxon>
        <taxon>Saccharopolyspora</taxon>
    </lineage>
</organism>
<dbReference type="EMBL" id="JACHIW010000001">
    <property type="protein sequence ID" value="MBB5153707.1"/>
    <property type="molecule type" value="Genomic_DNA"/>
</dbReference>
<protein>
    <recommendedName>
        <fullName evidence="3">DNA-sulfur modification-associated</fullName>
    </recommendedName>
</protein>
<evidence type="ECO:0000313" key="2">
    <source>
        <dbReference type="Proteomes" id="UP000584374"/>
    </source>
</evidence>
<dbReference type="RefSeq" id="WP_184724869.1">
    <property type="nucleotide sequence ID" value="NZ_JACHIW010000001.1"/>
</dbReference>
<sequence length="406" mass="43930">MSISMPAPQVDGIRLTVMPFRTDAVIGTMGLPTLIQLVPSPRNQENKRALQYASGPQRRHAEVRGLVQRTIQKSSKGKNITPYAEYIAKGLTSRHGAGWSTPPVTLWLADELGWISDELVPGTAIRNIAVTPGSAVIAVDVETQVSAWHELYDDPTSFGLTHEALTAVRVPFELYWGLGVDDARQIFYDRNVEGVSVAKNLAMSMDQRDLCTQIARQVADAVKLEHNGELVALTKFLETRSRQLKKTGSELVTLSALREMAVTTLHGRRGLGLSPAQANAMPAGVSVEHATRRLTVLLSALISRLAVPFATRSAVSAPAVMAGIGIAAHQATGWAVEGRMLSEDELFSLLASVRWEREARYWHGVAASMNANGVLNFGGGAKDSGGRVANALLEPDSEYGRRIRGH</sequence>
<proteinExistence type="predicted"/>
<dbReference type="AlphaFoldDB" id="A0A840Q133"/>
<dbReference type="InterPro" id="IPR017642">
    <property type="entry name" value="DNA_S_mod_DndB"/>
</dbReference>
<evidence type="ECO:0000313" key="1">
    <source>
        <dbReference type="EMBL" id="MBB5153707.1"/>
    </source>
</evidence>
<gene>
    <name evidence="1" type="ORF">BJ970_001241</name>
</gene>
<accession>A0A840Q133</accession>
<dbReference type="Proteomes" id="UP000584374">
    <property type="component" value="Unassembled WGS sequence"/>
</dbReference>
<name>A0A840Q133_9PSEU</name>